<accession>A0A103KXH3</accession>
<organism evidence="1 2">
    <name type="scientific">Burkholderia vietnamiensis</name>
    <dbReference type="NCBI Taxonomy" id="60552"/>
    <lineage>
        <taxon>Bacteria</taxon>
        <taxon>Pseudomonadati</taxon>
        <taxon>Pseudomonadota</taxon>
        <taxon>Betaproteobacteria</taxon>
        <taxon>Burkholderiales</taxon>
        <taxon>Burkholderiaceae</taxon>
        <taxon>Burkholderia</taxon>
        <taxon>Burkholderia cepacia complex</taxon>
    </lineage>
</organism>
<proteinExistence type="predicted"/>
<dbReference type="Proteomes" id="UP000237632">
    <property type="component" value="Unassembled WGS sequence"/>
</dbReference>
<dbReference type="EMBL" id="PVHK01000094">
    <property type="protein sequence ID" value="PRH41845.1"/>
    <property type="molecule type" value="Genomic_DNA"/>
</dbReference>
<reference evidence="1 2" key="1">
    <citation type="submission" date="2018-03" db="EMBL/GenBank/DDBJ databases">
        <authorList>
            <person name="Nguyen K."/>
            <person name="Fouts D."/>
            <person name="Sutton G."/>
        </authorList>
    </citation>
    <scope>NUCLEOTIDE SEQUENCE [LARGE SCALE GENOMIC DNA]</scope>
    <source>
        <strain evidence="1 2">AU3578</strain>
    </source>
</reference>
<evidence type="ECO:0000313" key="2">
    <source>
        <dbReference type="Proteomes" id="UP000237632"/>
    </source>
</evidence>
<protein>
    <submittedName>
        <fullName evidence="1">Uncharacterized protein</fullName>
    </submittedName>
</protein>
<name>A0A103KXH3_BURVI</name>
<dbReference type="InterPro" id="IPR021388">
    <property type="entry name" value="DUF3024"/>
</dbReference>
<sequence>MMTQGRAAPGRGQPASVVDFTQRRIERALRERARYRYVSPRVLRDADGFRIESPCCSRNVDPGGGVIDIARLARGPAGRWSLYARDHAARRWSWRYESADLDLLLELLCVDAERVFWP</sequence>
<comment type="caution">
    <text evidence="1">The sequence shown here is derived from an EMBL/GenBank/DDBJ whole genome shotgun (WGS) entry which is preliminary data.</text>
</comment>
<dbReference type="AlphaFoldDB" id="A0A103KXH3"/>
<dbReference type="RefSeq" id="WP_041494367.1">
    <property type="nucleotide sequence ID" value="NZ_CADFEG010000017.1"/>
</dbReference>
<gene>
    <name evidence="1" type="ORF">C6T65_13185</name>
</gene>
<dbReference type="Pfam" id="PF11225">
    <property type="entry name" value="DUF3024"/>
    <property type="match status" value="1"/>
</dbReference>
<evidence type="ECO:0000313" key="1">
    <source>
        <dbReference type="EMBL" id="PRH41845.1"/>
    </source>
</evidence>